<comment type="caution">
    <text evidence="1">The sequence shown here is derived from an EMBL/GenBank/DDBJ whole genome shotgun (WGS) entry which is preliminary data.</text>
</comment>
<accession>A0ABV3ECU1</accession>
<organism evidence="1 2">
    <name type="scientific">Streptomyces griseoloalbus</name>
    <dbReference type="NCBI Taxonomy" id="67303"/>
    <lineage>
        <taxon>Bacteria</taxon>
        <taxon>Bacillati</taxon>
        <taxon>Actinomycetota</taxon>
        <taxon>Actinomycetes</taxon>
        <taxon>Kitasatosporales</taxon>
        <taxon>Streptomycetaceae</taxon>
        <taxon>Streptomyces</taxon>
    </lineage>
</organism>
<gene>
    <name evidence="1" type="ORF">AB0D65_29200</name>
</gene>
<sequence length="151" mass="15886">MTIPHATPHNRTSASLGLVADVLPVSSLDFAISPGAKPTEATRQAAAVTATALPMFLDNTPNAAQIEQDVQAVVLELVDITARHRACNSLIGRVAYDGTHVTVSIGDMDCSLPQPEEEPGLYLVHRVAAEVGQYAGDHGGRVTWAAVPCIH</sequence>
<dbReference type="RefSeq" id="WP_359987163.1">
    <property type="nucleotide sequence ID" value="NZ_JBEZLS010000026.1"/>
</dbReference>
<protein>
    <recommendedName>
        <fullName evidence="3">ATP-binding protein</fullName>
    </recommendedName>
</protein>
<reference evidence="1 2" key="1">
    <citation type="submission" date="2024-06" db="EMBL/GenBank/DDBJ databases">
        <title>The Natural Products Discovery Center: Release of the First 8490 Sequenced Strains for Exploring Actinobacteria Biosynthetic Diversity.</title>
        <authorList>
            <person name="Kalkreuter E."/>
            <person name="Kautsar S.A."/>
            <person name="Yang D."/>
            <person name="Bader C.D."/>
            <person name="Teijaro C.N."/>
            <person name="Fluegel L."/>
            <person name="Davis C.M."/>
            <person name="Simpson J.R."/>
            <person name="Lauterbach L."/>
            <person name="Steele A.D."/>
            <person name="Gui C."/>
            <person name="Meng S."/>
            <person name="Li G."/>
            <person name="Viehrig K."/>
            <person name="Ye F."/>
            <person name="Su P."/>
            <person name="Kiefer A.F."/>
            <person name="Nichols A."/>
            <person name="Cepeda A.J."/>
            <person name="Yan W."/>
            <person name="Fan B."/>
            <person name="Jiang Y."/>
            <person name="Adhikari A."/>
            <person name="Zheng C.-J."/>
            <person name="Schuster L."/>
            <person name="Cowan T.M."/>
            <person name="Smanski M.J."/>
            <person name="Chevrette M.G."/>
            <person name="De Carvalho L.P.S."/>
            <person name="Shen B."/>
        </authorList>
    </citation>
    <scope>NUCLEOTIDE SEQUENCE [LARGE SCALE GENOMIC DNA]</scope>
    <source>
        <strain evidence="1 2">NPDC048274</strain>
    </source>
</reference>
<name>A0ABV3ECU1_9ACTN</name>
<evidence type="ECO:0008006" key="3">
    <source>
        <dbReference type="Google" id="ProtNLM"/>
    </source>
</evidence>
<evidence type="ECO:0000313" key="2">
    <source>
        <dbReference type="Proteomes" id="UP001551582"/>
    </source>
</evidence>
<dbReference type="EMBL" id="JBEZLS010000026">
    <property type="protein sequence ID" value="MEU9354961.1"/>
    <property type="molecule type" value="Genomic_DNA"/>
</dbReference>
<keyword evidence="2" id="KW-1185">Reference proteome</keyword>
<proteinExistence type="predicted"/>
<dbReference type="Proteomes" id="UP001551582">
    <property type="component" value="Unassembled WGS sequence"/>
</dbReference>
<evidence type="ECO:0000313" key="1">
    <source>
        <dbReference type="EMBL" id="MEU9354961.1"/>
    </source>
</evidence>